<accession>A0A9P1IUA9</accession>
<dbReference type="PANTHER" id="PTHR42902">
    <property type="entry name" value="MALATE SYNTHASE"/>
    <property type="match status" value="1"/>
</dbReference>
<dbReference type="InterPro" id="IPR046363">
    <property type="entry name" value="MS_N_TIM-barrel_dom"/>
</dbReference>
<organism evidence="1 2">
    <name type="scientific">Caenorhabditis angaria</name>
    <dbReference type="NCBI Taxonomy" id="860376"/>
    <lineage>
        <taxon>Eukaryota</taxon>
        <taxon>Metazoa</taxon>
        <taxon>Ecdysozoa</taxon>
        <taxon>Nematoda</taxon>
        <taxon>Chromadorea</taxon>
        <taxon>Rhabditida</taxon>
        <taxon>Rhabditina</taxon>
        <taxon>Rhabditomorpha</taxon>
        <taxon>Rhabditoidea</taxon>
        <taxon>Rhabditidae</taxon>
        <taxon>Peloderinae</taxon>
        <taxon>Caenorhabditis</taxon>
    </lineage>
</organism>
<proteinExistence type="predicted"/>
<dbReference type="OrthoDB" id="4078635at2759"/>
<evidence type="ECO:0000313" key="1">
    <source>
        <dbReference type="EMBL" id="CAI5451367.1"/>
    </source>
</evidence>
<evidence type="ECO:0000313" key="2">
    <source>
        <dbReference type="Proteomes" id="UP001152747"/>
    </source>
</evidence>
<dbReference type="SUPFAM" id="SSF51645">
    <property type="entry name" value="Malate synthase G"/>
    <property type="match status" value="1"/>
</dbReference>
<dbReference type="Proteomes" id="UP001152747">
    <property type="component" value="Unassembled WGS sequence"/>
</dbReference>
<reference evidence="1" key="1">
    <citation type="submission" date="2022-11" db="EMBL/GenBank/DDBJ databases">
        <authorList>
            <person name="Kikuchi T."/>
        </authorList>
    </citation>
    <scope>NUCLEOTIDE SEQUENCE</scope>
    <source>
        <strain evidence="1">PS1010</strain>
    </source>
</reference>
<dbReference type="InterPro" id="IPR006252">
    <property type="entry name" value="Malate_synthA"/>
</dbReference>
<comment type="caution">
    <text evidence="1">The sequence shown here is derived from an EMBL/GenBank/DDBJ whole genome shotgun (WGS) entry which is preliminary data.</text>
</comment>
<dbReference type="Gene3D" id="3.20.20.360">
    <property type="entry name" value="Malate synthase, domain 3"/>
    <property type="match status" value="1"/>
</dbReference>
<dbReference type="GO" id="GO:0005737">
    <property type="term" value="C:cytoplasm"/>
    <property type="evidence" value="ECO:0007669"/>
    <property type="project" value="TreeGrafter"/>
</dbReference>
<dbReference type="EMBL" id="CANHGI010000005">
    <property type="protein sequence ID" value="CAI5451367.1"/>
    <property type="molecule type" value="Genomic_DNA"/>
</dbReference>
<dbReference type="GO" id="GO:0004474">
    <property type="term" value="F:malate synthase activity"/>
    <property type="evidence" value="ECO:0007669"/>
    <property type="project" value="InterPro"/>
</dbReference>
<dbReference type="GO" id="GO:0006097">
    <property type="term" value="P:glyoxylate cycle"/>
    <property type="evidence" value="ECO:0007669"/>
    <property type="project" value="InterPro"/>
</dbReference>
<dbReference type="InterPro" id="IPR011076">
    <property type="entry name" value="Malate_synth_sf"/>
</dbReference>
<keyword evidence="2" id="KW-1185">Reference proteome</keyword>
<sequence>MADFEDSNSPTWRNQLEGQINLYDAARGNISYVHPTTKKEYTLANNHAVLKVRPRGFQKLLNFWRNSQLKKNFLIS</sequence>
<name>A0A9P1IUA9_9PELO</name>
<dbReference type="AlphaFoldDB" id="A0A9P1IUA9"/>
<dbReference type="PANTHER" id="PTHR42902:SF1">
    <property type="entry name" value="MALATE SYNTHASE 1-RELATED"/>
    <property type="match status" value="1"/>
</dbReference>
<evidence type="ECO:0008006" key="3">
    <source>
        <dbReference type="Google" id="ProtNLM"/>
    </source>
</evidence>
<gene>
    <name evidence="1" type="ORF">CAMP_LOCUS14004</name>
</gene>
<protein>
    <recommendedName>
        <fullName evidence="3">Malate synthase</fullName>
    </recommendedName>
</protein>